<gene>
    <name evidence="3" type="ORF">LIER_05859</name>
</gene>
<proteinExistence type="predicted"/>
<feature type="domain" description="DUF4371" evidence="2">
    <location>
        <begin position="3"/>
        <end position="153"/>
    </location>
</feature>
<dbReference type="Proteomes" id="UP001454036">
    <property type="component" value="Unassembled WGS sequence"/>
</dbReference>
<evidence type="ECO:0000259" key="1">
    <source>
        <dbReference type="Pfam" id="PF05699"/>
    </source>
</evidence>
<comment type="caution">
    <text evidence="3">The sequence shown here is derived from an EMBL/GenBank/DDBJ whole genome shotgun (WGS) entry which is preliminary data.</text>
</comment>
<dbReference type="EMBL" id="BAABME010000825">
    <property type="protein sequence ID" value="GAA0145735.1"/>
    <property type="molecule type" value="Genomic_DNA"/>
</dbReference>
<dbReference type="Pfam" id="PF14291">
    <property type="entry name" value="DUF4371"/>
    <property type="match status" value="1"/>
</dbReference>
<keyword evidence="4" id="KW-1185">Reference proteome</keyword>
<dbReference type="AlphaFoldDB" id="A0AAV3P2C5"/>
<evidence type="ECO:0000259" key="2">
    <source>
        <dbReference type="Pfam" id="PF14291"/>
    </source>
</evidence>
<evidence type="ECO:0008006" key="5">
    <source>
        <dbReference type="Google" id="ProtNLM"/>
    </source>
</evidence>
<sequence>MGKKPNSHHKNCVKQCEDLLKKNQSNQHSYTKYCAKAEQYYLIRLKASLEAVKFLVKGGLAFRTHNEGQNSVYKDHFREFVEALRRNSERIADAIASGGGNCKMTSLIIQKQLANACSVETINKIVERFVTPTIEVFEELEDDRDSEDEPQILLLIMKTFCFVFMLHLMVHVLSVTNNLSEALPRDDQDIVNEMREGGWEEFYEKVVSSCGNIEITVSDMDARPCSSFEEFDTKLSGQLENYIQSVKMDDNFSKLKGISDLSKTLVRTKKHKIFRFEYKLVKLALTLPVATATVERLFSGLNYVKNEKRNKMTNPWLNDCLVTYVEKNVFSTINDMDIIKRFQAMTKRMM</sequence>
<accession>A0AAV3P2C5</accession>
<dbReference type="PANTHER" id="PTHR11697">
    <property type="entry name" value="GENERAL TRANSCRIPTION FACTOR 2-RELATED ZINC FINGER PROTEIN"/>
    <property type="match status" value="1"/>
</dbReference>
<name>A0AAV3P2C5_LITER</name>
<feature type="domain" description="HAT C-terminal dimerisation" evidence="1">
    <location>
        <begin position="269"/>
        <end position="323"/>
    </location>
</feature>
<dbReference type="Pfam" id="PF05699">
    <property type="entry name" value="Dimer_Tnp_hAT"/>
    <property type="match status" value="1"/>
</dbReference>
<evidence type="ECO:0000313" key="3">
    <source>
        <dbReference type="EMBL" id="GAA0145735.1"/>
    </source>
</evidence>
<evidence type="ECO:0000313" key="4">
    <source>
        <dbReference type="Proteomes" id="UP001454036"/>
    </source>
</evidence>
<dbReference type="InterPro" id="IPR025398">
    <property type="entry name" value="DUF4371"/>
</dbReference>
<dbReference type="InterPro" id="IPR008906">
    <property type="entry name" value="HATC_C_dom"/>
</dbReference>
<reference evidence="3 4" key="1">
    <citation type="submission" date="2024-01" db="EMBL/GenBank/DDBJ databases">
        <title>The complete chloroplast genome sequence of Lithospermum erythrorhizon: insights into the phylogenetic relationship among Boraginaceae species and the maternal lineages of purple gromwells.</title>
        <authorList>
            <person name="Okada T."/>
            <person name="Watanabe K."/>
        </authorList>
    </citation>
    <scope>NUCLEOTIDE SEQUENCE [LARGE SCALE GENOMIC DNA]</scope>
</reference>
<organism evidence="3 4">
    <name type="scientific">Lithospermum erythrorhizon</name>
    <name type="common">Purple gromwell</name>
    <name type="synonym">Lithospermum officinale var. erythrorhizon</name>
    <dbReference type="NCBI Taxonomy" id="34254"/>
    <lineage>
        <taxon>Eukaryota</taxon>
        <taxon>Viridiplantae</taxon>
        <taxon>Streptophyta</taxon>
        <taxon>Embryophyta</taxon>
        <taxon>Tracheophyta</taxon>
        <taxon>Spermatophyta</taxon>
        <taxon>Magnoliopsida</taxon>
        <taxon>eudicotyledons</taxon>
        <taxon>Gunneridae</taxon>
        <taxon>Pentapetalae</taxon>
        <taxon>asterids</taxon>
        <taxon>lamiids</taxon>
        <taxon>Boraginales</taxon>
        <taxon>Boraginaceae</taxon>
        <taxon>Boraginoideae</taxon>
        <taxon>Lithospermeae</taxon>
        <taxon>Lithospermum</taxon>
    </lineage>
</organism>
<dbReference type="InterPro" id="IPR055298">
    <property type="entry name" value="AtLOH3-like"/>
</dbReference>
<dbReference type="GO" id="GO:0046983">
    <property type="term" value="F:protein dimerization activity"/>
    <property type="evidence" value="ECO:0007669"/>
    <property type="project" value="InterPro"/>
</dbReference>
<dbReference type="PANTHER" id="PTHR11697:SF230">
    <property type="entry name" value="ZINC FINGER, MYM DOMAIN CONTAINING 1"/>
    <property type="match status" value="1"/>
</dbReference>
<protein>
    <recommendedName>
        <fullName evidence="5">HAT C-terminal dimerisation domain-containing protein</fullName>
    </recommendedName>
</protein>